<dbReference type="InterPro" id="IPR050131">
    <property type="entry name" value="Peptidase_S8_subtilisin-like"/>
</dbReference>
<dbReference type="Gene3D" id="3.30.70.80">
    <property type="entry name" value="Peptidase S8 propeptide/proteinase inhibitor I9"/>
    <property type="match status" value="1"/>
</dbReference>
<evidence type="ECO:0000256" key="5">
    <source>
        <dbReference type="PROSITE-ProRule" id="PRU01240"/>
    </source>
</evidence>
<dbReference type="InterPro" id="IPR022398">
    <property type="entry name" value="Peptidase_S8_His-AS"/>
</dbReference>
<name>A0ABX7S7F5_9BACT</name>
<dbReference type="EMBL" id="CP071446">
    <property type="protein sequence ID" value="QTA37201.1"/>
    <property type="molecule type" value="Genomic_DNA"/>
</dbReference>
<gene>
    <name evidence="11" type="ORF">JYK00_05475</name>
</gene>
<evidence type="ECO:0000259" key="9">
    <source>
        <dbReference type="Pfam" id="PF22349"/>
    </source>
</evidence>
<dbReference type="PANTHER" id="PTHR43806">
    <property type="entry name" value="PEPTIDASE S8"/>
    <property type="match status" value="1"/>
</dbReference>
<evidence type="ECO:0000256" key="6">
    <source>
        <dbReference type="RuleBase" id="RU003355"/>
    </source>
</evidence>
<dbReference type="PANTHER" id="PTHR43806:SF11">
    <property type="entry name" value="CEREVISIN-RELATED"/>
    <property type="match status" value="1"/>
</dbReference>
<evidence type="ECO:0000313" key="12">
    <source>
        <dbReference type="Proteomes" id="UP000671862"/>
    </source>
</evidence>
<dbReference type="InterPro" id="IPR056489">
    <property type="entry name" value="Ig_Fls_DR_A0283-like"/>
</dbReference>
<dbReference type="InterPro" id="IPR000209">
    <property type="entry name" value="Peptidase_S8/S53_dom"/>
</dbReference>
<feature type="domain" description="Fervidolysin/DR-A0283-like Ig-like" evidence="10">
    <location>
        <begin position="456"/>
        <end position="549"/>
    </location>
</feature>
<evidence type="ECO:0000313" key="11">
    <source>
        <dbReference type="EMBL" id="QTA37201.1"/>
    </source>
</evidence>
<dbReference type="PROSITE" id="PS51257">
    <property type="entry name" value="PROKAR_LIPOPROTEIN"/>
    <property type="match status" value="1"/>
</dbReference>
<dbReference type="Pfam" id="PF22148">
    <property type="entry name" value="Fervidolysin_NPro-like"/>
    <property type="match status" value="1"/>
</dbReference>
<reference evidence="11 12" key="1">
    <citation type="submission" date="2021-03" db="EMBL/GenBank/DDBJ databases">
        <title>Thermosipho ferrireducens sp.nov., an anaerobic thermophilic iron-reducing bacterium isolated from a deep-sea hydrothermal sulfide deposits.</title>
        <authorList>
            <person name="Zeng X."/>
            <person name="Chen Y."/>
            <person name="Shao Z."/>
        </authorList>
    </citation>
    <scope>NUCLEOTIDE SEQUENCE [LARGE SCALE GENOMIC DNA]</scope>
    <source>
        <strain evidence="11 12">JL129W03</strain>
    </source>
</reference>
<feature type="active site" description="Charge relay system" evidence="5">
    <location>
        <position position="184"/>
    </location>
</feature>
<keyword evidence="12" id="KW-1185">Reference proteome</keyword>
<keyword evidence="4 5" id="KW-0720">Serine protease</keyword>
<dbReference type="Proteomes" id="UP000671862">
    <property type="component" value="Chromosome"/>
</dbReference>
<sequence>MKIIFRYVVPLTILLLLVLSACGLNNSLNDSLSMKNNEGIIKYPSVENVDMKYQEGKVLVGYENRESVQKIIEVLNGEISVDLPQIKMVSIKFDGTVEEAFKKLSKIDLSGIKYVEPSYVRQIIDPKPVSDSVIYRDLDGIKTFATTGGSDEEFSKYLWGLDAINARTAWETATGSGVVVAVIDTGVDGMHPDLVGQVIKGYRPLTDEILEAGTDSSYGGAHGTHVAGTIAASSNGIGIVGVAPDAKIMPIVIFDTSGYVGDDEVAEGIIWAVDNGADILQNSWGGWGYSYTLKSAFDYALDKNVVVTVSAGNSHTDQHLLYPAGYPGIIQVGAVEYYGGNFRTVWFSSRSDGVIIGAPGVEILSTVPRSNALGYEGYSLGKDAEPYDFYQGTSMACPHVSGVVALLLEKYPNAKPWQIKKLLEKGAVDIDELGYDHSSGYGLVNAANSLSYSLDTTGGVTFDVKAEDSLGYPLSAVFVTMKRLDGNGSDYFAKTDSNGIAHFSNIDAGKYELIVGGPDSNDRAYAGGYFGNSMVYRMEEERQYNRIINLTADSTETFAFSSTFVVKFGEPSTTLSNATVTIDSAIPEILSGKRFTITAQTFDTNTTYDFSSIADYVVIRVERDATGATVTLNGTATINGYDISISGVLGKDATVTIVDDQGGTKGVSLWWSLFGQS</sequence>
<feature type="domain" description="Peptidase S8/S53" evidence="7">
    <location>
        <begin position="175"/>
        <end position="442"/>
    </location>
</feature>
<dbReference type="PROSITE" id="PS00137">
    <property type="entry name" value="SUBTILASE_HIS"/>
    <property type="match status" value="1"/>
</dbReference>
<dbReference type="Gene3D" id="3.40.50.200">
    <property type="entry name" value="Peptidase S8/S53 domain"/>
    <property type="match status" value="1"/>
</dbReference>
<dbReference type="PROSITE" id="PS51892">
    <property type="entry name" value="SUBTILASE"/>
    <property type="match status" value="1"/>
</dbReference>
<evidence type="ECO:0000256" key="3">
    <source>
        <dbReference type="ARBA" id="ARBA00022801"/>
    </source>
</evidence>
<dbReference type="Pfam" id="PF22349">
    <property type="entry name" value="Fervidolysin_SD2"/>
    <property type="match status" value="1"/>
</dbReference>
<dbReference type="Pfam" id="PF00082">
    <property type="entry name" value="Peptidase_S8"/>
    <property type="match status" value="1"/>
</dbReference>
<keyword evidence="3 5" id="KW-0378">Hydrolase</keyword>
<evidence type="ECO:0000256" key="1">
    <source>
        <dbReference type="ARBA" id="ARBA00011073"/>
    </source>
</evidence>
<evidence type="ECO:0000259" key="7">
    <source>
        <dbReference type="Pfam" id="PF00082"/>
    </source>
</evidence>
<feature type="active site" description="Charge relay system" evidence="5">
    <location>
        <position position="394"/>
    </location>
</feature>
<keyword evidence="2 5" id="KW-0645">Protease</keyword>
<dbReference type="InterPro" id="IPR054400">
    <property type="entry name" value="Fervidolysin_SD2"/>
</dbReference>
<evidence type="ECO:0000256" key="2">
    <source>
        <dbReference type="ARBA" id="ARBA00022670"/>
    </source>
</evidence>
<dbReference type="InterPro" id="IPR036852">
    <property type="entry name" value="Peptidase_S8/S53_dom_sf"/>
</dbReference>
<comment type="similarity">
    <text evidence="1 5 6">Belongs to the peptidase S8 family.</text>
</comment>
<feature type="active site" description="Charge relay system" evidence="5">
    <location>
        <position position="222"/>
    </location>
</feature>
<dbReference type="InterPro" id="IPR023828">
    <property type="entry name" value="Peptidase_S8_Ser-AS"/>
</dbReference>
<dbReference type="InterPro" id="IPR054399">
    <property type="entry name" value="Fervidolysin-like_N_prodom"/>
</dbReference>
<evidence type="ECO:0000259" key="8">
    <source>
        <dbReference type="Pfam" id="PF22148"/>
    </source>
</evidence>
<dbReference type="InterPro" id="IPR023827">
    <property type="entry name" value="Peptidase_S8_Asp-AS"/>
</dbReference>
<dbReference type="Gene3D" id="2.60.40.1800">
    <property type="match status" value="1"/>
</dbReference>
<accession>A0ABX7S7F5</accession>
<evidence type="ECO:0000256" key="4">
    <source>
        <dbReference type="ARBA" id="ARBA00022825"/>
    </source>
</evidence>
<dbReference type="RefSeq" id="WP_207565926.1">
    <property type="nucleotide sequence ID" value="NZ_CP071446.1"/>
</dbReference>
<dbReference type="Pfam" id="PF24025">
    <property type="entry name" value="Ig_DR_A0283-like"/>
    <property type="match status" value="1"/>
</dbReference>
<dbReference type="InterPro" id="IPR013783">
    <property type="entry name" value="Ig-like_fold"/>
</dbReference>
<evidence type="ECO:0000259" key="10">
    <source>
        <dbReference type="Pfam" id="PF24025"/>
    </source>
</evidence>
<dbReference type="SUPFAM" id="SSF52743">
    <property type="entry name" value="Subtilisin-like"/>
    <property type="match status" value="1"/>
</dbReference>
<feature type="domain" description="Fervidolysin-like N-terminal prodomain" evidence="8">
    <location>
        <begin position="50"/>
        <end position="118"/>
    </location>
</feature>
<protein>
    <submittedName>
        <fullName evidence="11">S8 family serine peptidase</fullName>
    </submittedName>
</protein>
<dbReference type="InterPro" id="IPR015500">
    <property type="entry name" value="Peptidase_S8_subtilisin-rel"/>
</dbReference>
<dbReference type="PRINTS" id="PR00723">
    <property type="entry name" value="SUBTILISIN"/>
</dbReference>
<dbReference type="InterPro" id="IPR037045">
    <property type="entry name" value="S8pro/Inhibitor_I9_sf"/>
</dbReference>
<dbReference type="PROSITE" id="PS00136">
    <property type="entry name" value="SUBTILASE_ASP"/>
    <property type="match status" value="1"/>
</dbReference>
<dbReference type="Gene3D" id="2.60.40.10">
    <property type="entry name" value="Immunoglobulins"/>
    <property type="match status" value="1"/>
</dbReference>
<dbReference type="PROSITE" id="PS00138">
    <property type="entry name" value="SUBTILASE_SER"/>
    <property type="match status" value="1"/>
</dbReference>
<proteinExistence type="inferred from homology"/>
<feature type="domain" description="Fervidolysin second beta-sandwich" evidence="9">
    <location>
        <begin position="600"/>
        <end position="675"/>
    </location>
</feature>
<organism evidence="11 12">
    <name type="scientific">Thermosipho ferrireducens</name>
    <dbReference type="NCBI Taxonomy" id="2571116"/>
    <lineage>
        <taxon>Bacteria</taxon>
        <taxon>Thermotogati</taxon>
        <taxon>Thermotogota</taxon>
        <taxon>Thermotogae</taxon>
        <taxon>Thermotogales</taxon>
        <taxon>Fervidobacteriaceae</taxon>
        <taxon>Thermosipho</taxon>
    </lineage>
</organism>